<dbReference type="InterPro" id="IPR008271">
    <property type="entry name" value="Ser/Thr_kinase_AS"/>
</dbReference>
<dbReference type="PROSITE" id="PS50011">
    <property type="entry name" value="PROTEIN_KINASE_DOM"/>
    <property type="match status" value="1"/>
</dbReference>
<dbReference type="PROSITE" id="PS00108">
    <property type="entry name" value="PROTEIN_KINASE_ST"/>
    <property type="match status" value="1"/>
</dbReference>
<dbReference type="EMBL" id="JAGGMR010000001">
    <property type="protein sequence ID" value="MBP2189376.1"/>
    <property type="molecule type" value="Genomic_DNA"/>
</dbReference>
<evidence type="ECO:0000256" key="4">
    <source>
        <dbReference type="ARBA" id="ARBA00022741"/>
    </source>
</evidence>
<evidence type="ECO:0000313" key="10">
    <source>
        <dbReference type="EMBL" id="MBP2189376.1"/>
    </source>
</evidence>
<feature type="compositionally biased region" description="Low complexity" evidence="8">
    <location>
        <begin position="599"/>
        <end position="609"/>
    </location>
</feature>
<dbReference type="InterPro" id="IPR011009">
    <property type="entry name" value="Kinase-like_dom_sf"/>
</dbReference>
<evidence type="ECO:0000256" key="2">
    <source>
        <dbReference type="ARBA" id="ARBA00022527"/>
    </source>
</evidence>
<dbReference type="Gene3D" id="1.10.510.10">
    <property type="entry name" value="Transferase(Phosphotransferase) domain 1"/>
    <property type="match status" value="1"/>
</dbReference>
<keyword evidence="2" id="KW-0723">Serine/threonine-protein kinase</keyword>
<dbReference type="PANTHER" id="PTHR43289">
    <property type="entry name" value="MITOGEN-ACTIVATED PROTEIN KINASE KINASE KINASE 20-RELATED"/>
    <property type="match status" value="1"/>
</dbReference>
<dbReference type="InterPro" id="IPR017441">
    <property type="entry name" value="Protein_kinase_ATP_BS"/>
</dbReference>
<evidence type="ECO:0000256" key="7">
    <source>
        <dbReference type="PROSITE-ProRule" id="PRU10141"/>
    </source>
</evidence>
<feature type="compositionally biased region" description="Low complexity" evidence="8">
    <location>
        <begin position="448"/>
        <end position="458"/>
    </location>
</feature>
<dbReference type="InterPro" id="IPR000719">
    <property type="entry name" value="Prot_kinase_dom"/>
</dbReference>
<name>A0ABS4QCE3_9NOCA</name>
<dbReference type="PROSITE" id="PS00107">
    <property type="entry name" value="PROTEIN_KINASE_ATP"/>
    <property type="match status" value="1"/>
</dbReference>
<keyword evidence="4 7" id="KW-0547">Nucleotide-binding</keyword>
<dbReference type="RefSeq" id="WP_209887973.1">
    <property type="nucleotide sequence ID" value="NZ_JAGGMR010000001.1"/>
</dbReference>
<feature type="compositionally biased region" description="Low complexity" evidence="8">
    <location>
        <begin position="493"/>
        <end position="504"/>
    </location>
</feature>
<evidence type="ECO:0000256" key="6">
    <source>
        <dbReference type="ARBA" id="ARBA00022840"/>
    </source>
</evidence>
<evidence type="ECO:0000256" key="8">
    <source>
        <dbReference type="SAM" id="MobiDB-lite"/>
    </source>
</evidence>
<feature type="compositionally biased region" description="Polar residues" evidence="8">
    <location>
        <begin position="402"/>
        <end position="414"/>
    </location>
</feature>
<sequence length="641" mass="64758">MLQAGEVFAGYVVKRVLGQGGMGTVYLAQHPRLPRLTALKLLDRELYGDDEIRRRFEREADLVAQLDHPNIVTVYDRGAEGDQLWISMQFVAGSDAASADVDALAPARAVHIISDTAAALDFAHANGVLHRDVKPANILLAKAPIGQPERVLLTDFGIAAMRNSDTTLSSVGQITATLAYAAPEQLSGTPMDHRSDQYSLACTLFWMLTGTPPFAGGNPAVVMNGHLFGPVPSLRQARPGLPPALDGVLARALGKRADERFASCTEFATAARQALASGGPQQHSPARPPQPGSYPGYPLPGARPPTGYTPPAHAGYGPQPTRPYAGSGPQPTGPYASGPQPTAANPGSPPQPIGPYASGPQPTAPYPGHAPQRTGPYASGPQPTAPYPGTPPQPTGLYPGNEPQSTRPSGNGPQPTGPYPGNGSQPHVPHTGYRPPTYPYPSAPPAYPSGAAGYTSGVPPVPSVPPGTGLAPNGVPPVASRPSRPGMPPVAGTPPISASPSSGGTPSGLGTSPGVGTPPAASAPRGASGVPGANSPSAAGTSSAADTSSAAGGLPASGGPATSGPVPARPSSGRNPMPPTGTESPSPVRPPSADPPTPSGSAAAQGPSSGRRRTVRPITIALPDAPIRRARPSAGEPGREP</sequence>
<organism evidence="10 11">
    <name type="scientific">Nocardia goodfellowii</name>
    <dbReference type="NCBI Taxonomy" id="882446"/>
    <lineage>
        <taxon>Bacteria</taxon>
        <taxon>Bacillati</taxon>
        <taxon>Actinomycetota</taxon>
        <taxon>Actinomycetes</taxon>
        <taxon>Mycobacteriales</taxon>
        <taxon>Nocardiaceae</taxon>
        <taxon>Nocardia</taxon>
    </lineage>
</organism>
<feature type="binding site" evidence="7">
    <location>
        <position position="40"/>
    </location>
    <ligand>
        <name>ATP</name>
        <dbReference type="ChEBI" id="CHEBI:30616"/>
    </ligand>
</feature>
<dbReference type="EC" id="2.7.11.1" evidence="1"/>
<dbReference type="SMART" id="SM00220">
    <property type="entry name" value="S_TKc"/>
    <property type="match status" value="1"/>
</dbReference>
<keyword evidence="11" id="KW-1185">Reference proteome</keyword>
<dbReference type="Gene3D" id="3.30.200.20">
    <property type="entry name" value="Phosphorylase Kinase, domain 1"/>
    <property type="match status" value="1"/>
</dbReference>
<evidence type="ECO:0000259" key="9">
    <source>
        <dbReference type="PROSITE" id="PS50011"/>
    </source>
</evidence>
<dbReference type="SUPFAM" id="SSF56112">
    <property type="entry name" value="Protein kinase-like (PK-like)"/>
    <property type="match status" value="1"/>
</dbReference>
<reference evidence="10 11" key="1">
    <citation type="submission" date="2021-03" db="EMBL/GenBank/DDBJ databases">
        <title>Sequencing the genomes of 1000 actinobacteria strains.</title>
        <authorList>
            <person name="Klenk H.-P."/>
        </authorList>
    </citation>
    <scope>NUCLEOTIDE SEQUENCE [LARGE SCALE GENOMIC DNA]</scope>
    <source>
        <strain evidence="10 11">DSM 45516</strain>
    </source>
</reference>
<dbReference type="Pfam" id="PF00069">
    <property type="entry name" value="Pkinase"/>
    <property type="match status" value="1"/>
</dbReference>
<feature type="compositionally biased region" description="Low complexity" evidence="8">
    <location>
        <begin position="514"/>
        <end position="566"/>
    </location>
</feature>
<feature type="compositionally biased region" description="Pro residues" evidence="8">
    <location>
        <begin position="286"/>
        <end position="303"/>
    </location>
</feature>
<feature type="compositionally biased region" description="Pro residues" evidence="8">
    <location>
        <begin position="436"/>
        <end position="447"/>
    </location>
</feature>
<dbReference type="GO" id="GO:0004674">
    <property type="term" value="F:protein serine/threonine kinase activity"/>
    <property type="evidence" value="ECO:0007669"/>
    <property type="project" value="UniProtKB-EC"/>
</dbReference>
<dbReference type="PANTHER" id="PTHR43289:SF6">
    <property type="entry name" value="SERINE_THREONINE-PROTEIN KINASE NEKL-3"/>
    <property type="match status" value="1"/>
</dbReference>
<keyword evidence="5 10" id="KW-0418">Kinase</keyword>
<feature type="region of interest" description="Disordered" evidence="8">
    <location>
        <begin position="274"/>
        <end position="641"/>
    </location>
</feature>
<evidence type="ECO:0000256" key="3">
    <source>
        <dbReference type="ARBA" id="ARBA00022679"/>
    </source>
</evidence>
<protein>
    <recommendedName>
        <fullName evidence="1">non-specific serine/threonine protein kinase</fullName>
        <ecNumber evidence="1">2.7.11.1</ecNumber>
    </recommendedName>
</protein>
<evidence type="ECO:0000256" key="5">
    <source>
        <dbReference type="ARBA" id="ARBA00022777"/>
    </source>
</evidence>
<evidence type="ECO:0000313" key="11">
    <source>
        <dbReference type="Proteomes" id="UP001519325"/>
    </source>
</evidence>
<dbReference type="CDD" id="cd14014">
    <property type="entry name" value="STKc_PknB_like"/>
    <property type="match status" value="1"/>
</dbReference>
<accession>A0ABS4QCE3</accession>
<keyword evidence="3 10" id="KW-0808">Transferase</keyword>
<evidence type="ECO:0000256" key="1">
    <source>
        <dbReference type="ARBA" id="ARBA00012513"/>
    </source>
</evidence>
<proteinExistence type="predicted"/>
<comment type="caution">
    <text evidence="10">The sequence shown here is derived from an EMBL/GenBank/DDBJ whole genome shotgun (WGS) entry which is preliminary data.</text>
</comment>
<feature type="compositionally biased region" description="Pro residues" evidence="8">
    <location>
        <begin position="587"/>
        <end position="598"/>
    </location>
</feature>
<feature type="compositionally biased region" description="Pro residues" evidence="8">
    <location>
        <begin position="383"/>
        <end position="394"/>
    </location>
</feature>
<feature type="domain" description="Protein kinase" evidence="9">
    <location>
        <begin position="11"/>
        <end position="275"/>
    </location>
</feature>
<dbReference type="Proteomes" id="UP001519325">
    <property type="component" value="Unassembled WGS sequence"/>
</dbReference>
<keyword evidence="6 7" id="KW-0067">ATP-binding</keyword>
<gene>
    <name evidence="10" type="ORF">BJ987_002277</name>
</gene>